<dbReference type="AlphaFoldDB" id="A0AA88ICY8"/>
<protein>
    <submittedName>
        <fullName evidence="1">Uncharacterized protein</fullName>
    </submittedName>
</protein>
<proteinExistence type="predicted"/>
<evidence type="ECO:0000313" key="1">
    <source>
        <dbReference type="EMBL" id="KAK2719527.1"/>
    </source>
</evidence>
<keyword evidence="2" id="KW-1185">Reference proteome</keyword>
<reference evidence="1" key="1">
    <citation type="submission" date="2023-07" db="EMBL/GenBank/DDBJ databases">
        <title>Chromosome-level genome assembly of Artemia franciscana.</title>
        <authorList>
            <person name="Jo E."/>
        </authorList>
    </citation>
    <scope>NUCLEOTIDE SEQUENCE</scope>
    <source>
        <tissue evidence="1">Whole body</tissue>
    </source>
</reference>
<comment type="caution">
    <text evidence="1">The sequence shown here is derived from an EMBL/GenBank/DDBJ whole genome shotgun (WGS) entry which is preliminary data.</text>
</comment>
<name>A0AA88ICY8_ARTSF</name>
<accession>A0AA88ICY8</accession>
<dbReference type="Proteomes" id="UP001187531">
    <property type="component" value="Unassembled WGS sequence"/>
</dbReference>
<dbReference type="EMBL" id="JAVRJZ010000008">
    <property type="protein sequence ID" value="KAK2719527.1"/>
    <property type="molecule type" value="Genomic_DNA"/>
</dbReference>
<evidence type="ECO:0000313" key="2">
    <source>
        <dbReference type="Proteomes" id="UP001187531"/>
    </source>
</evidence>
<organism evidence="1 2">
    <name type="scientific">Artemia franciscana</name>
    <name type="common">Brine shrimp</name>
    <name type="synonym">Artemia sanfranciscana</name>
    <dbReference type="NCBI Taxonomy" id="6661"/>
    <lineage>
        <taxon>Eukaryota</taxon>
        <taxon>Metazoa</taxon>
        <taxon>Ecdysozoa</taxon>
        <taxon>Arthropoda</taxon>
        <taxon>Crustacea</taxon>
        <taxon>Branchiopoda</taxon>
        <taxon>Anostraca</taxon>
        <taxon>Artemiidae</taxon>
        <taxon>Artemia</taxon>
    </lineage>
</organism>
<gene>
    <name evidence="1" type="ORF">QYM36_005117</name>
</gene>
<sequence>MGCIPVRRIQENECTDIVSKNDLESNKDIYRVAAKKAVPYRCGTVTEYYYQSWEGIIVTVRRAHRCRLKTWFAEQHFSEFTDGRTGKPTGVERTRSSAFTWGHTDPRTPSNIFGL</sequence>